<accession>A0ABY6BH45</accession>
<keyword evidence="1" id="KW-0812">Transmembrane</keyword>
<feature type="transmembrane region" description="Helical" evidence="1">
    <location>
        <begin position="21"/>
        <end position="45"/>
    </location>
</feature>
<reference evidence="2" key="1">
    <citation type="submission" date="2022-09" db="EMBL/GenBank/DDBJ databases">
        <title>Tahibacter sp. nov., isolated from a fresh water.</title>
        <authorList>
            <person name="Baek J.H."/>
            <person name="Lee J.K."/>
            <person name="Kim J.M."/>
            <person name="Jeon C.O."/>
        </authorList>
    </citation>
    <scope>NUCLEOTIDE SEQUENCE</scope>
    <source>
        <strain evidence="2">W38</strain>
    </source>
</reference>
<proteinExistence type="predicted"/>
<dbReference type="EMBL" id="CP104694">
    <property type="protein sequence ID" value="UXI67182.1"/>
    <property type="molecule type" value="Genomic_DNA"/>
</dbReference>
<evidence type="ECO:0000313" key="2">
    <source>
        <dbReference type="EMBL" id="UXI67182.1"/>
    </source>
</evidence>
<dbReference type="InterPro" id="IPR012902">
    <property type="entry name" value="N_methyl_site"/>
</dbReference>
<protein>
    <submittedName>
        <fullName evidence="2">PilW family protein</fullName>
    </submittedName>
</protein>
<dbReference type="Pfam" id="PF07963">
    <property type="entry name" value="N_methyl"/>
    <property type="match status" value="1"/>
</dbReference>
<organism evidence="2 3">
    <name type="scientific">Tahibacter amnicola</name>
    <dbReference type="NCBI Taxonomy" id="2976241"/>
    <lineage>
        <taxon>Bacteria</taxon>
        <taxon>Pseudomonadati</taxon>
        <taxon>Pseudomonadota</taxon>
        <taxon>Gammaproteobacteria</taxon>
        <taxon>Lysobacterales</taxon>
        <taxon>Rhodanobacteraceae</taxon>
        <taxon>Tahibacter</taxon>
    </lineage>
</organism>
<dbReference type="InterPro" id="IPR032092">
    <property type="entry name" value="PilW"/>
</dbReference>
<keyword evidence="1" id="KW-1133">Transmembrane helix</keyword>
<keyword evidence="1" id="KW-0472">Membrane</keyword>
<gene>
    <name evidence="2" type="ORF">N4264_20940</name>
</gene>
<dbReference type="Proteomes" id="UP001064632">
    <property type="component" value="Chromosome"/>
</dbReference>
<sequence length="446" mass="47864">MKKATHPIFQKCSSAAARQQGLSLIELMVALALGVLITFGLIGLFTTTSRTNRVQEALARLQENGRFATMRLTDEFRSSMGQFCNATSGQSTKSSNGVVSPARAPMVWSKFQPDEQFADAPGATLIPSEPLGWRDPDGPYPLSPRYFLQGYDCTTGCTPNLPASVDLPNKVPGTDVLTVRSLSGTGWRGVCSLVDGAPQWTIEEHPDGGDSKINFENGDFAYVTDCNSPTIMKMTFDGGTVLKADPAALLDGTPSCPANGGPGTDTRVFNATKDLRTVTYFLATKPDPSPDSPGGSVISSLYRRVNGGAPVELVEGVERLDFLYGVQDLNGAVRYLTAAEVEANSGPTTCSPPPADLTDAAKKWLYEPGCLWRSVKSIEAHMLVNTVKNQFDLADVDKAYRYSVGDPYFALEPTAPTDPMPVTNLPAGSKLRREFIATISVRATSL</sequence>
<dbReference type="RefSeq" id="WP_261694158.1">
    <property type="nucleotide sequence ID" value="NZ_CP104694.1"/>
</dbReference>
<evidence type="ECO:0000313" key="3">
    <source>
        <dbReference type="Proteomes" id="UP001064632"/>
    </source>
</evidence>
<keyword evidence="3" id="KW-1185">Reference proteome</keyword>
<evidence type="ECO:0000256" key="1">
    <source>
        <dbReference type="SAM" id="Phobius"/>
    </source>
</evidence>
<dbReference type="Pfam" id="PF16074">
    <property type="entry name" value="PilW"/>
    <property type="match status" value="1"/>
</dbReference>
<dbReference type="PROSITE" id="PS00409">
    <property type="entry name" value="PROKAR_NTER_METHYL"/>
    <property type="match status" value="1"/>
</dbReference>
<name>A0ABY6BH45_9GAMM</name>